<gene>
    <name evidence="2" type="ORF">DM02DRAFT_599217</name>
</gene>
<dbReference type="GO" id="GO:0016491">
    <property type="term" value="F:oxidoreductase activity"/>
    <property type="evidence" value="ECO:0007669"/>
    <property type="project" value="UniProtKB-KW"/>
</dbReference>
<dbReference type="OrthoDB" id="542013at2759"/>
<protein>
    <submittedName>
        <fullName evidence="2">Dehydrogenase</fullName>
    </submittedName>
</protein>
<organism evidence="2 3">
    <name type="scientific">Periconia macrospinosa</name>
    <dbReference type="NCBI Taxonomy" id="97972"/>
    <lineage>
        <taxon>Eukaryota</taxon>
        <taxon>Fungi</taxon>
        <taxon>Dikarya</taxon>
        <taxon>Ascomycota</taxon>
        <taxon>Pezizomycotina</taxon>
        <taxon>Dothideomycetes</taxon>
        <taxon>Pleosporomycetidae</taxon>
        <taxon>Pleosporales</taxon>
        <taxon>Massarineae</taxon>
        <taxon>Periconiaceae</taxon>
        <taxon>Periconia</taxon>
    </lineage>
</organism>
<proteinExistence type="predicted"/>
<name>A0A2V1DEA6_9PLEO</name>
<dbReference type="Pfam" id="PF00106">
    <property type="entry name" value="adh_short"/>
    <property type="match status" value="1"/>
</dbReference>
<keyword evidence="3" id="KW-1185">Reference proteome</keyword>
<dbReference type="AlphaFoldDB" id="A0A2V1DEA6"/>
<evidence type="ECO:0000313" key="2">
    <source>
        <dbReference type="EMBL" id="PVH96447.1"/>
    </source>
</evidence>
<dbReference type="STRING" id="97972.A0A2V1DEA6"/>
<accession>A0A2V1DEA6</accession>
<evidence type="ECO:0000256" key="1">
    <source>
        <dbReference type="ARBA" id="ARBA00023002"/>
    </source>
</evidence>
<dbReference type="Gene3D" id="3.40.50.720">
    <property type="entry name" value="NAD(P)-binding Rossmann-like Domain"/>
    <property type="match status" value="1"/>
</dbReference>
<reference evidence="2 3" key="1">
    <citation type="journal article" date="2018" name="Sci. Rep.">
        <title>Comparative genomics provides insights into the lifestyle and reveals functional heterogeneity of dark septate endophytic fungi.</title>
        <authorList>
            <person name="Knapp D.G."/>
            <person name="Nemeth J.B."/>
            <person name="Barry K."/>
            <person name="Hainaut M."/>
            <person name="Henrissat B."/>
            <person name="Johnson J."/>
            <person name="Kuo A."/>
            <person name="Lim J.H.P."/>
            <person name="Lipzen A."/>
            <person name="Nolan M."/>
            <person name="Ohm R.A."/>
            <person name="Tamas L."/>
            <person name="Grigoriev I.V."/>
            <person name="Spatafora J.W."/>
            <person name="Nagy L.G."/>
            <person name="Kovacs G.M."/>
        </authorList>
    </citation>
    <scope>NUCLEOTIDE SEQUENCE [LARGE SCALE GENOMIC DNA]</scope>
    <source>
        <strain evidence="2 3">DSE2036</strain>
    </source>
</reference>
<dbReference type="PANTHER" id="PTHR43157">
    <property type="entry name" value="PHOSPHATIDYLINOSITOL-GLYCAN BIOSYNTHESIS CLASS F PROTEIN-RELATED"/>
    <property type="match status" value="1"/>
</dbReference>
<dbReference type="EMBL" id="KZ805464">
    <property type="protein sequence ID" value="PVH96447.1"/>
    <property type="molecule type" value="Genomic_DNA"/>
</dbReference>
<dbReference type="Proteomes" id="UP000244855">
    <property type="component" value="Unassembled WGS sequence"/>
</dbReference>
<dbReference type="InterPro" id="IPR036291">
    <property type="entry name" value="NAD(P)-bd_dom_sf"/>
</dbReference>
<dbReference type="PANTHER" id="PTHR43157:SF31">
    <property type="entry name" value="PHOSPHATIDYLINOSITOL-GLYCAN BIOSYNTHESIS CLASS F PROTEIN"/>
    <property type="match status" value="1"/>
</dbReference>
<dbReference type="PRINTS" id="PR00081">
    <property type="entry name" value="GDHRDH"/>
</dbReference>
<sequence length="330" mass="36471">MGGQLGFMYRQLTFKPKPIPSSTRLDNKVAIITGANAGLGLETSREFISHGLAHLIIAVRDESKGEAARAELLRNVSNDSCRIEVWKVDQADLNGIVAFSERVETLPRLDIVILNAGVKYLNYEKSPSNHEMNVQVNHIGTSLVSLLLIPKLQASARKINAPARLTLVGSEGQFWCSFKEHSAPNVIERLDEQAAFPPAMERYYTTKLMTQLWTAELASRVTSDEVVITTVNPGLCASSLHRHDSSGALNFFLKIFAWTSEQGGHCLAHAATHGTSYVHGAYFSEQKKTEPCSFSTSSQGIKAQKKLWNETIDLLKKECPRASLTQFDKP</sequence>
<evidence type="ECO:0000313" key="3">
    <source>
        <dbReference type="Proteomes" id="UP000244855"/>
    </source>
</evidence>
<keyword evidence="1" id="KW-0560">Oxidoreductase</keyword>
<dbReference type="SUPFAM" id="SSF51735">
    <property type="entry name" value="NAD(P)-binding Rossmann-fold domains"/>
    <property type="match status" value="1"/>
</dbReference>
<dbReference type="InterPro" id="IPR002347">
    <property type="entry name" value="SDR_fam"/>
</dbReference>